<dbReference type="Gene3D" id="3.40.190.10">
    <property type="entry name" value="Periplasmic binding protein-like II"/>
    <property type="match status" value="1"/>
</dbReference>
<dbReference type="Pfam" id="PF04069">
    <property type="entry name" value="OpuAC"/>
    <property type="match status" value="1"/>
</dbReference>
<dbReference type="GO" id="GO:0043190">
    <property type="term" value="C:ATP-binding cassette (ABC) transporter complex"/>
    <property type="evidence" value="ECO:0007669"/>
    <property type="project" value="InterPro"/>
</dbReference>
<feature type="compositionally biased region" description="Polar residues" evidence="1">
    <location>
        <begin position="130"/>
        <end position="144"/>
    </location>
</feature>
<dbReference type="EMBL" id="VFQC01000001">
    <property type="protein sequence ID" value="TQN30835.1"/>
    <property type="molecule type" value="Genomic_DNA"/>
</dbReference>
<keyword evidence="2" id="KW-0732">Signal</keyword>
<keyword evidence="5" id="KW-1185">Reference proteome</keyword>
<dbReference type="Proteomes" id="UP000317422">
    <property type="component" value="Unassembled WGS sequence"/>
</dbReference>
<dbReference type="CDD" id="cd13606">
    <property type="entry name" value="PBP2_ProX_like"/>
    <property type="match status" value="1"/>
</dbReference>
<dbReference type="AlphaFoldDB" id="A0A543NG68"/>
<sequence length="299" mass="31936">MRTPLRLAAASAPLVLALNACGGTDPFAGDNEGDGGAVVVGSADFPESTLLAEIYAEALRAEGVTVETQLDIGSREVYFDQVAEGNLSVFPEYNGGILNQIDPDAEPGNTQETNKAVREALPDGLEILESSSAQSKDSVTVTSETAEEKGLESITDLEGEAQDMVFGGPPEFEERPQGIPGLKDTYGLEFSEFRSLDATLVPQALADGDVQAANLFTTDPEIRANDLVPLDDPENLFGSQNVTPLVNSEEVDDTTRETLNAVSAELDTDTLIELNERIRMDREDPDAVAADWLESQDLA</sequence>
<feature type="signal peptide" evidence="2">
    <location>
        <begin position="1"/>
        <end position="22"/>
    </location>
</feature>
<evidence type="ECO:0000259" key="3">
    <source>
        <dbReference type="Pfam" id="PF04069"/>
    </source>
</evidence>
<dbReference type="SUPFAM" id="SSF53850">
    <property type="entry name" value="Periplasmic binding protein-like II"/>
    <property type="match status" value="1"/>
</dbReference>
<evidence type="ECO:0000256" key="2">
    <source>
        <dbReference type="SAM" id="SignalP"/>
    </source>
</evidence>
<dbReference type="InterPro" id="IPR007210">
    <property type="entry name" value="ABC_Gly_betaine_transp_sub-bd"/>
</dbReference>
<comment type="caution">
    <text evidence="4">The sequence shown here is derived from an EMBL/GenBank/DDBJ whole genome shotgun (WGS) entry which is preliminary data.</text>
</comment>
<name>A0A543NG68_9ACTN</name>
<proteinExistence type="predicted"/>
<evidence type="ECO:0000313" key="4">
    <source>
        <dbReference type="EMBL" id="TQN30835.1"/>
    </source>
</evidence>
<feature type="domain" description="ABC-type glycine betaine transport system substrate-binding" evidence="3">
    <location>
        <begin position="37"/>
        <end position="294"/>
    </location>
</feature>
<accession>A0A543NG68</accession>
<feature type="region of interest" description="Disordered" evidence="1">
    <location>
        <begin position="130"/>
        <end position="150"/>
    </location>
</feature>
<dbReference type="OrthoDB" id="9781705at2"/>
<dbReference type="GO" id="GO:0022857">
    <property type="term" value="F:transmembrane transporter activity"/>
    <property type="evidence" value="ECO:0007669"/>
    <property type="project" value="InterPro"/>
</dbReference>
<organism evidence="4 5">
    <name type="scientific">Haloactinospora alba</name>
    <dbReference type="NCBI Taxonomy" id="405555"/>
    <lineage>
        <taxon>Bacteria</taxon>
        <taxon>Bacillati</taxon>
        <taxon>Actinomycetota</taxon>
        <taxon>Actinomycetes</taxon>
        <taxon>Streptosporangiales</taxon>
        <taxon>Nocardiopsidaceae</taxon>
        <taxon>Haloactinospora</taxon>
    </lineage>
</organism>
<dbReference type="Gene3D" id="3.40.190.120">
    <property type="entry name" value="Osmoprotection protein (prox), domain 2"/>
    <property type="match status" value="1"/>
</dbReference>
<reference evidence="4 5" key="1">
    <citation type="submission" date="2019-06" db="EMBL/GenBank/DDBJ databases">
        <title>Sequencing the genomes of 1000 actinobacteria strains.</title>
        <authorList>
            <person name="Klenk H.-P."/>
        </authorList>
    </citation>
    <scope>NUCLEOTIDE SEQUENCE [LARGE SCALE GENOMIC DNA]</scope>
    <source>
        <strain evidence="4 5">DSM 45015</strain>
    </source>
</reference>
<protein>
    <submittedName>
        <fullName evidence="4">Osmoprotectant transport system substrate-binding protein</fullName>
    </submittedName>
</protein>
<gene>
    <name evidence="4" type="ORF">FHX37_0723</name>
</gene>
<feature type="chain" id="PRO_5039114396" evidence="2">
    <location>
        <begin position="23"/>
        <end position="299"/>
    </location>
</feature>
<evidence type="ECO:0000313" key="5">
    <source>
        <dbReference type="Proteomes" id="UP000317422"/>
    </source>
</evidence>
<evidence type="ECO:0000256" key="1">
    <source>
        <dbReference type="SAM" id="MobiDB-lite"/>
    </source>
</evidence>
<dbReference type="RefSeq" id="WP_141922080.1">
    <property type="nucleotide sequence ID" value="NZ_VFQC01000001.1"/>
</dbReference>